<dbReference type="Pfam" id="PF08812">
    <property type="entry name" value="YtxC"/>
    <property type="match status" value="1"/>
</dbReference>
<evidence type="ECO:0000313" key="2">
    <source>
        <dbReference type="Proteomes" id="UP000249134"/>
    </source>
</evidence>
<gene>
    <name evidence="1" type="primary">ytxC</name>
    <name evidence="1" type="ORF">NCTC4824_01411</name>
</gene>
<reference evidence="1 2" key="1">
    <citation type="submission" date="2018-06" db="EMBL/GenBank/DDBJ databases">
        <authorList>
            <consortium name="Pathogen Informatics"/>
            <person name="Doyle S."/>
        </authorList>
    </citation>
    <scope>NUCLEOTIDE SEQUENCE [LARGE SCALE GENOMIC DNA]</scope>
    <source>
        <strain evidence="1 2">NCTC4824</strain>
    </source>
</reference>
<keyword evidence="2" id="KW-1185">Reference proteome</keyword>
<accession>A0A2X4W4P2</accession>
<proteinExistence type="predicted"/>
<dbReference type="EMBL" id="LS483476">
    <property type="protein sequence ID" value="SQI54988.1"/>
    <property type="molecule type" value="Genomic_DNA"/>
</dbReference>
<protein>
    <submittedName>
        <fullName evidence="1">Sporulation protein YtxC</fullName>
    </submittedName>
</protein>
<dbReference type="InterPro" id="IPR014199">
    <property type="entry name" value="Spore_YtxC"/>
</dbReference>
<sequence length="278" mass="32873">MELIFTSIKDAIRLKIYLSANGIKEKLNESQGQFNYTFDVHSEKKDRYVKSLIHFIKEVKRNEWLNNTLLQTYHYENEDERSQIIDIASQMFSGVRSDLTDLVEKENEDLLLDQAVRDLLNFEGTVSFHSFSRFRLKPYYEQVGKYLEVAIDEYKMEQEYQMFVHTLRDYLSNRNTRKNTIHLNIENSIRFFDENVQEIASQDLKEMIDQRLLANHPIYVDSAVIAPLLSIAPEKIYLYTFDDDQALVRTLCNIFEERISIATPAHFKVLKEAYTNKP</sequence>
<name>A0A2X4W4P2_LEDLE</name>
<dbReference type="AlphaFoldDB" id="A0A2X4W4P2"/>
<dbReference type="RefSeq" id="WP_066136960.1">
    <property type="nucleotide sequence ID" value="NZ_CBCSGM010000001.1"/>
</dbReference>
<dbReference type="Proteomes" id="UP000249134">
    <property type="component" value="Chromosome 1"/>
</dbReference>
<evidence type="ECO:0000313" key="1">
    <source>
        <dbReference type="EMBL" id="SQI54988.1"/>
    </source>
</evidence>
<dbReference type="KEGG" id="blen:NCTC4824_01411"/>
<organism evidence="1 2">
    <name type="scientific">Lederbergia lenta</name>
    <name type="common">Bacillus lentus</name>
    <dbReference type="NCBI Taxonomy" id="1467"/>
    <lineage>
        <taxon>Bacteria</taxon>
        <taxon>Bacillati</taxon>
        <taxon>Bacillota</taxon>
        <taxon>Bacilli</taxon>
        <taxon>Bacillales</taxon>
        <taxon>Bacillaceae</taxon>
        <taxon>Lederbergia</taxon>
    </lineage>
</organism>
<dbReference type="STRING" id="1348624.GCA_001591545_00502"/>